<reference evidence="2" key="1">
    <citation type="journal article" date="2013" name="Genome Announc.">
        <title>Draft genome sequence of the basidiomycetous yeast-like fungus Pseudozyma hubeiensis SY62, which produces an abundant amount of the biosurfactant mannosylerythritol lipids.</title>
        <authorList>
            <person name="Konishi M."/>
            <person name="Hatada Y."/>
            <person name="Horiuchi J."/>
        </authorList>
    </citation>
    <scope>NUCLEOTIDE SEQUENCE [LARGE SCALE GENOMIC DNA]</scope>
    <source>
        <strain evidence="2">SY62</strain>
    </source>
</reference>
<dbReference type="Proteomes" id="UP000014071">
    <property type="component" value="Unassembled WGS sequence"/>
</dbReference>
<dbReference type="EMBL" id="DF238814">
    <property type="protein sequence ID" value="GAC97876.1"/>
    <property type="molecule type" value="Genomic_DNA"/>
</dbReference>
<proteinExistence type="predicted"/>
<evidence type="ECO:0000313" key="2">
    <source>
        <dbReference type="Proteomes" id="UP000014071"/>
    </source>
</evidence>
<accession>R9P943</accession>
<dbReference type="GeneID" id="24110742"/>
<name>R9P943_PSEHS</name>
<dbReference type="AlphaFoldDB" id="R9P943"/>
<dbReference type="RefSeq" id="XP_012191463.1">
    <property type="nucleotide sequence ID" value="XM_012336073.1"/>
</dbReference>
<evidence type="ECO:0000313" key="1">
    <source>
        <dbReference type="EMBL" id="GAC97876.1"/>
    </source>
</evidence>
<protein>
    <submittedName>
        <fullName evidence="1">Uncharacterized protein</fullName>
    </submittedName>
</protein>
<sequence>MRSQGTVVRGSTRLSIVRLAKASEIRPDPHLKTGTASYLVSIRDNARRSGKHTQHDHPADTDSSCTLSFLLSSILLHCAFVALVSDTQQIANSRTTVVRALAI</sequence>
<gene>
    <name evidence="1" type="ORF">PHSY_005464</name>
</gene>
<dbReference type="HOGENOM" id="CLU_2264903_0_0_1"/>
<organism evidence="1 2">
    <name type="scientific">Pseudozyma hubeiensis (strain SY62)</name>
    <name type="common">Yeast</name>
    <dbReference type="NCBI Taxonomy" id="1305764"/>
    <lineage>
        <taxon>Eukaryota</taxon>
        <taxon>Fungi</taxon>
        <taxon>Dikarya</taxon>
        <taxon>Basidiomycota</taxon>
        <taxon>Ustilaginomycotina</taxon>
        <taxon>Ustilaginomycetes</taxon>
        <taxon>Ustilaginales</taxon>
        <taxon>Ustilaginaceae</taxon>
        <taxon>Pseudozyma</taxon>
    </lineage>
</organism>
<keyword evidence="2" id="KW-1185">Reference proteome</keyword>